<dbReference type="OrthoDB" id="6781688at2759"/>
<evidence type="ECO:0000313" key="2">
    <source>
        <dbReference type="Proteomes" id="UP000801492"/>
    </source>
</evidence>
<dbReference type="PANTHER" id="PTHR22955:SF77">
    <property type="entry name" value="ASPARTIC PUTATIVE DOMAIN-CONTAINING PROTEIN-RELATED"/>
    <property type="match status" value="1"/>
</dbReference>
<protein>
    <recommendedName>
        <fullName evidence="3">Peptidase aspartic putative domain-containing protein</fullName>
    </recommendedName>
</protein>
<dbReference type="EMBL" id="VTPC01039562">
    <property type="protein sequence ID" value="KAF2891072.1"/>
    <property type="molecule type" value="Genomic_DNA"/>
</dbReference>
<reference evidence="1" key="1">
    <citation type="submission" date="2019-08" db="EMBL/GenBank/DDBJ databases">
        <title>The genome of the North American firefly Photinus pyralis.</title>
        <authorList>
            <consortium name="Photinus pyralis genome working group"/>
            <person name="Fallon T.R."/>
            <person name="Sander Lower S.E."/>
            <person name="Weng J.-K."/>
        </authorList>
    </citation>
    <scope>NUCLEOTIDE SEQUENCE</scope>
    <source>
        <strain evidence="1">TRF0915ILg1</strain>
        <tissue evidence="1">Whole body</tissue>
    </source>
</reference>
<evidence type="ECO:0008006" key="3">
    <source>
        <dbReference type="Google" id="ProtNLM"/>
    </source>
</evidence>
<dbReference type="Proteomes" id="UP000801492">
    <property type="component" value="Unassembled WGS sequence"/>
</dbReference>
<keyword evidence="2" id="KW-1185">Reference proteome</keyword>
<accession>A0A8K0G763</accession>
<dbReference type="AlphaFoldDB" id="A0A8K0G763"/>
<dbReference type="PANTHER" id="PTHR22955">
    <property type="entry name" value="RETROTRANSPOSON"/>
    <property type="match status" value="1"/>
</dbReference>
<comment type="caution">
    <text evidence="1">The sequence shown here is derived from an EMBL/GenBank/DDBJ whole genome shotgun (WGS) entry which is preliminary data.</text>
</comment>
<sequence>MHYTPLESMQSVALSAHTSYNGKPNRQVLLSTAIVNVIDNRRNVHKCRVILDSVSESNIITREMCDLLGLEKSRIELGIVGINQEIIKATYRANVEIHSRFNSYTSTISCIVLPKISDNIPEIEIDRSNLSIPTNIRLADPNFNKPAKVDLLIEAGLFWSLSCTGQIQLGNEQPLLHKTKLGWIISGPILSQFIPKAINCNLSREALLHKQLSQFWELEKPPTARLNITLHYNSKEAYAKAMVIERNRVSEIQESTDQNSWRHIRTHDNPADLISREVNPFILKDSKL</sequence>
<proteinExistence type="predicted"/>
<evidence type="ECO:0000313" key="1">
    <source>
        <dbReference type="EMBL" id="KAF2891072.1"/>
    </source>
</evidence>
<organism evidence="1 2">
    <name type="scientific">Ignelater luminosus</name>
    <name type="common">Cucubano</name>
    <name type="synonym">Pyrophorus luminosus</name>
    <dbReference type="NCBI Taxonomy" id="2038154"/>
    <lineage>
        <taxon>Eukaryota</taxon>
        <taxon>Metazoa</taxon>
        <taxon>Ecdysozoa</taxon>
        <taxon>Arthropoda</taxon>
        <taxon>Hexapoda</taxon>
        <taxon>Insecta</taxon>
        <taxon>Pterygota</taxon>
        <taxon>Neoptera</taxon>
        <taxon>Endopterygota</taxon>
        <taxon>Coleoptera</taxon>
        <taxon>Polyphaga</taxon>
        <taxon>Elateriformia</taxon>
        <taxon>Elateroidea</taxon>
        <taxon>Elateridae</taxon>
        <taxon>Agrypninae</taxon>
        <taxon>Pyrophorini</taxon>
        <taxon>Ignelater</taxon>
    </lineage>
</organism>
<name>A0A8K0G763_IGNLU</name>
<gene>
    <name evidence="1" type="ORF">ILUMI_15100</name>
</gene>